<name>A0A4C1VHA9_EUMVA</name>
<reference evidence="2 3" key="1">
    <citation type="journal article" date="2019" name="Commun. Biol.">
        <title>The bagworm genome reveals a unique fibroin gene that provides high tensile strength.</title>
        <authorList>
            <person name="Kono N."/>
            <person name="Nakamura H."/>
            <person name="Ohtoshi R."/>
            <person name="Tomita M."/>
            <person name="Numata K."/>
            <person name="Arakawa K."/>
        </authorList>
    </citation>
    <scope>NUCLEOTIDE SEQUENCE [LARGE SCALE GENOMIC DNA]</scope>
</reference>
<evidence type="ECO:0000313" key="2">
    <source>
        <dbReference type="EMBL" id="GBP38043.1"/>
    </source>
</evidence>
<comment type="caution">
    <text evidence="2">The sequence shown here is derived from an EMBL/GenBank/DDBJ whole genome shotgun (WGS) entry which is preliminary data.</text>
</comment>
<dbReference type="AlphaFoldDB" id="A0A4C1VHA9"/>
<evidence type="ECO:0000313" key="3">
    <source>
        <dbReference type="Proteomes" id="UP000299102"/>
    </source>
</evidence>
<proteinExistence type="predicted"/>
<protein>
    <submittedName>
        <fullName evidence="2">Uncharacterized protein</fullName>
    </submittedName>
</protein>
<gene>
    <name evidence="2" type="ORF">EVAR_95168_1</name>
</gene>
<accession>A0A4C1VHA9</accession>
<dbReference type="Proteomes" id="UP000299102">
    <property type="component" value="Unassembled WGS sequence"/>
</dbReference>
<dbReference type="EMBL" id="BGZK01000343">
    <property type="protein sequence ID" value="GBP38043.1"/>
    <property type="molecule type" value="Genomic_DNA"/>
</dbReference>
<organism evidence="2 3">
    <name type="scientific">Eumeta variegata</name>
    <name type="common">Bagworm moth</name>
    <name type="synonym">Eumeta japonica</name>
    <dbReference type="NCBI Taxonomy" id="151549"/>
    <lineage>
        <taxon>Eukaryota</taxon>
        <taxon>Metazoa</taxon>
        <taxon>Ecdysozoa</taxon>
        <taxon>Arthropoda</taxon>
        <taxon>Hexapoda</taxon>
        <taxon>Insecta</taxon>
        <taxon>Pterygota</taxon>
        <taxon>Neoptera</taxon>
        <taxon>Endopterygota</taxon>
        <taxon>Lepidoptera</taxon>
        <taxon>Glossata</taxon>
        <taxon>Ditrysia</taxon>
        <taxon>Tineoidea</taxon>
        <taxon>Psychidae</taxon>
        <taxon>Oiketicinae</taxon>
        <taxon>Eumeta</taxon>
    </lineage>
</organism>
<feature type="region of interest" description="Disordered" evidence="1">
    <location>
        <begin position="83"/>
        <end position="142"/>
    </location>
</feature>
<sequence>MLWVRLAAAATTETATTGDSPVVRNAADVSGEWCVAGCAGRGGRRPLLAAARAAGRQSAAARHPSLVVFDECAPPPHRCVPCAVPRTPRTAPRPRSPRIGESRLFPGGPASGRNNRRPVIHPRPAPSPPTAVETVVADRFAK</sequence>
<keyword evidence="3" id="KW-1185">Reference proteome</keyword>
<evidence type="ECO:0000256" key="1">
    <source>
        <dbReference type="SAM" id="MobiDB-lite"/>
    </source>
</evidence>